<feature type="modified residue" description="4-aspartylphosphate" evidence="4">
    <location>
        <position position="55"/>
    </location>
</feature>
<evidence type="ECO:0000256" key="4">
    <source>
        <dbReference type="PROSITE-ProRule" id="PRU00169"/>
    </source>
</evidence>
<dbReference type="InterPro" id="IPR001789">
    <property type="entry name" value="Sig_transdc_resp-reg_receiver"/>
</dbReference>
<evidence type="ECO:0000256" key="2">
    <source>
        <dbReference type="ARBA" id="ARBA00022553"/>
    </source>
</evidence>
<evidence type="ECO:0000313" key="6">
    <source>
        <dbReference type="EMBL" id="MEN1761770.1"/>
    </source>
</evidence>
<evidence type="ECO:0000256" key="3">
    <source>
        <dbReference type="ARBA" id="ARBA00024867"/>
    </source>
</evidence>
<dbReference type="PROSITE" id="PS50110">
    <property type="entry name" value="RESPONSE_REGULATORY"/>
    <property type="match status" value="1"/>
</dbReference>
<dbReference type="RefSeq" id="WP_343187056.1">
    <property type="nucleotide sequence ID" value="NZ_JBCITM010000021.1"/>
</dbReference>
<name>A0ABU9VY57_9CLOT</name>
<dbReference type="InterPro" id="IPR050595">
    <property type="entry name" value="Bact_response_regulator"/>
</dbReference>
<dbReference type="InterPro" id="IPR011006">
    <property type="entry name" value="CheY-like_superfamily"/>
</dbReference>
<feature type="domain" description="Response regulatory" evidence="5">
    <location>
        <begin position="6"/>
        <end position="95"/>
    </location>
</feature>
<proteinExistence type="predicted"/>
<evidence type="ECO:0000256" key="1">
    <source>
        <dbReference type="ARBA" id="ARBA00018672"/>
    </source>
</evidence>
<accession>A0ABU9VY57</accession>
<gene>
    <name evidence="6" type="ORF">AAIG11_14885</name>
</gene>
<dbReference type="PANTHER" id="PTHR44591">
    <property type="entry name" value="STRESS RESPONSE REGULATOR PROTEIN 1"/>
    <property type="match status" value="1"/>
</dbReference>
<dbReference type="Gene3D" id="3.40.50.2300">
    <property type="match status" value="1"/>
</dbReference>
<comment type="function">
    <text evidence="3">May play the central regulatory role in sporulation. It may be an element of the effector pathway responsible for the activation of sporulation genes in response to nutritional stress. Spo0A may act in concert with spo0H (a sigma factor) to control the expression of some genes that are critical to the sporulation process.</text>
</comment>
<sequence>MITPYKVLLVDDESDYRATSRMLLESEGYLVSDVCSTKAALESLEQEYYPIVISDIIMPGDTGFALLLEIKKRYGMLFKSLLSQVLAASKVLLKQ</sequence>
<keyword evidence="7" id="KW-1185">Reference proteome</keyword>
<keyword evidence="2 4" id="KW-0597">Phosphoprotein</keyword>
<dbReference type="EMBL" id="JBCITM010000021">
    <property type="protein sequence ID" value="MEN1761770.1"/>
    <property type="molecule type" value="Genomic_DNA"/>
</dbReference>
<evidence type="ECO:0000313" key="7">
    <source>
        <dbReference type="Proteomes" id="UP001407405"/>
    </source>
</evidence>
<reference evidence="6 7" key="1">
    <citation type="submission" date="2024-04" db="EMBL/GenBank/DDBJ databases">
        <title>Genome sequencing and metabolic network reconstruction of aminoacids and betaine degradation by Anoxynatronum sibiricum.</title>
        <authorList>
            <person name="Detkova E.N."/>
            <person name="Boltjanskaja Y.V."/>
            <person name="Mardanov A.V."/>
            <person name="Kevbrin V."/>
        </authorList>
    </citation>
    <scope>NUCLEOTIDE SEQUENCE [LARGE SCALE GENOMIC DNA]</scope>
    <source>
        <strain evidence="6 7">Z-7981</strain>
    </source>
</reference>
<comment type="caution">
    <text evidence="6">The sequence shown here is derived from an EMBL/GenBank/DDBJ whole genome shotgun (WGS) entry which is preliminary data.</text>
</comment>
<dbReference type="PANTHER" id="PTHR44591:SF3">
    <property type="entry name" value="RESPONSE REGULATORY DOMAIN-CONTAINING PROTEIN"/>
    <property type="match status" value="1"/>
</dbReference>
<dbReference type="Proteomes" id="UP001407405">
    <property type="component" value="Unassembled WGS sequence"/>
</dbReference>
<organism evidence="6 7">
    <name type="scientific">Anoxynatronum sibiricum</name>
    <dbReference type="NCBI Taxonomy" id="210623"/>
    <lineage>
        <taxon>Bacteria</taxon>
        <taxon>Bacillati</taxon>
        <taxon>Bacillota</taxon>
        <taxon>Clostridia</taxon>
        <taxon>Eubacteriales</taxon>
        <taxon>Clostridiaceae</taxon>
        <taxon>Anoxynatronum</taxon>
    </lineage>
</organism>
<dbReference type="Pfam" id="PF00072">
    <property type="entry name" value="Response_reg"/>
    <property type="match status" value="1"/>
</dbReference>
<protein>
    <recommendedName>
        <fullName evidence="1">Stage 0 sporulation protein A homolog</fullName>
    </recommendedName>
</protein>
<evidence type="ECO:0000259" key="5">
    <source>
        <dbReference type="PROSITE" id="PS50110"/>
    </source>
</evidence>
<dbReference type="SUPFAM" id="SSF52172">
    <property type="entry name" value="CheY-like"/>
    <property type="match status" value="1"/>
</dbReference>